<feature type="region of interest" description="Disordered" evidence="1">
    <location>
        <begin position="182"/>
        <end position="277"/>
    </location>
</feature>
<feature type="region of interest" description="Disordered" evidence="1">
    <location>
        <begin position="29"/>
        <end position="87"/>
    </location>
</feature>
<protein>
    <submittedName>
        <fullName evidence="2">Metastasis suppressor protein 1</fullName>
    </submittedName>
</protein>
<feature type="compositionally biased region" description="Low complexity" evidence="1">
    <location>
        <begin position="423"/>
        <end position="433"/>
    </location>
</feature>
<proteinExistence type="predicted"/>
<gene>
    <name evidence="2" type="ORF">PoB_006126100</name>
</gene>
<dbReference type="AlphaFoldDB" id="A0AAV4CSL8"/>
<dbReference type="Proteomes" id="UP000735302">
    <property type="component" value="Unassembled WGS sequence"/>
</dbReference>
<feature type="compositionally biased region" description="Polar residues" evidence="1">
    <location>
        <begin position="232"/>
        <end position="247"/>
    </location>
</feature>
<evidence type="ECO:0000256" key="1">
    <source>
        <dbReference type="SAM" id="MobiDB-lite"/>
    </source>
</evidence>
<feature type="compositionally biased region" description="Polar residues" evidence="1">
    <location>
        <begin position="67"/>
        <end position="76"/>
    </location>
</feature>
<feature type="region of interest" description="Disordered" evidence="1">
    <location>
        <begin position="563"/>
        <end position="630"/>
    </location>
</feature>
<organism evidence="2 3">
    <name type="scientific">Plakobranchus ocellatus</name>
    <dbReference type="NCBI Taxonomy" id="259542"/>
    <lineage>
        <taxon>Eukaryota</taxon>
        <taxon>Metazoa</taxon>
        <taxon>Spiralia</taxon>
        <taxon>Lophotrochozoa</taxon>
        <taxon>Mollusca</taxon>
        <taxon>Gastropoda</taxon>
        <taxon>Heterobranchia</taxon>
        <taxon>Euthyneura</taxon>
        <taxon>Panpulmonata</taxon>
        <taxon>Sacoglossa</taxon>
        <taxon>Placobranchoidea</taxon>
        <taxon>Plakobranchidae</taxon>
        <taxon>Plakobranchus</taxon>
    </lineage>
</organism>
<accession>A0AAV4CSL8</accession>
<name>A0AAV4CSL8_9GAST</name>
<feature type="compositionally biased region" description="Low complexity" evidence="1">
    <location>
        <begin position="248"/>
        <end position="269"/>
    </location>
</feature>
<evidence type="ECO:0000313" key="2">
    <source>
        <dbReference type="EMBL" id="GFO34756.1"/>
    </source>
</evidence>
<feature type="region of interest" description="Disordered" evidence="1">
    <location>
        <begin position="304"/>
        <end position="326"/>
    </location>
</feature>
<evidence type="ECO:0000313" key="3">
    <source>
        <dbReference type="Proteomes" id="UP000735302"/>
    </source>
</evidence>
<sequence>MQQDTSLELAKAIRELEASTAALTSAYDTPQEAAYAPAPQQPLPISGPPPPPSSHLQATGVPMGSDMTITNHSQNCSSSSSSSNGGVVAYDAESYTSKTSLQCSSGYGTMNSTPASSEDTIASGGFPSAIPEVSEYDTEYYIHEEDCCVLEQSESEKYYTIPRSGEASAAYRAALQPRRPASTAGIPMLGGGPNPAISIARRSSVNTVQKPPPPVRRASSVTGATPVHVQKLRNSPPRQASVDSGTVQQQQQQQQHQQYYYQQQQQHFHQGGGLGEPLYAELNRGEPVDGFASNMNNQYPDYPYPSPPGPGGQQTGYMPPQHLPAHPTEVDMNTQTSTVNVIQSLNAKFASLNSQYQDGNSYEPALSVNTSSVLLEGQVSPSKPPPPAVMQKPNKSGIPLPPSLVAQKQQQHRISSGGGGGSQLQRQQHGPRQPQHPHQKQQHQGQHPQHYHPSQIRAPDHHRLQQQQQHLQQQQHPHQMLQHQHHQQHYQQQHHLDHHSVAVSNNYSRQQQPQSQLHHHQHPQQHQQHQKPQPQLGSHPEDLPLPPTEEELQEIERIYSVPPALTAAVRSQPPPPTAQKQLQQQQAQLQQQQQHNQQRQHGQQHQPPNVQASLLMELKRRVSVDDTSQA</sequence>
<feature type="compositionally biased region" description="Low complexity" evidence="1">
    <location>
        <begin position="442"/>
        <end position="455"/>
    </location>
</feature>
<dbReference type="EMBL" id="BLXT01006930">
    <property type="protein sequence ID" value="GFO34756.1"/>
    <property type="molecule type" value="Genomic_DNA"/>
</dbReference>
<feature type="region of interest" description="Disordered" evidence="1">
    <location>
        <begin position="376"/>
        <end position="551"/>
    </location>
</feature>
<reference evidence="2 3" key="1">
    <citation type="journal article" date="2021" name="Elife">
        <title>Chloroplast acquisition without the gene transfer in kleptoplastic sea slugs, Plakobranchus ocellatus.</title>
        <authorList>
            <person name="Maeda T."/>
            <person name="Takahashi S."/>
            <person name="Yoshida T."/>
            <person name="Shimamura S."/>
            <person name="Takaki Y."/>
            <person name="Nagai Y."/>
            <person name="Toyoda A."/>
            <person name="Suzuki Y."/>
            <person name="Arimoto A."/>
            <person name="Ishii H."/>
            <person name="Satoh N."/>
            <person name="Nishiyama T."/>
            <person name="Hasebe M."/>
            <person name="Maruyama T."/>
            <person name="Minagawa J."/>
            <person name="Obokata J."/>
            <person name="Shigenobu S."/>
        </authorList>
    </citation>
    <scope>NUCLEOTIDE SEQUENCE [LARGE SCALE GENOMIC DNA]</scope>
</reference>
<feature type="compositionally biased region" description="Polar residues" evidence="1">
    <location>
        <begin position="108"/>
        <end position="120"/>
    </location>
</feature>
<comment type="caution">
    <text evidence="2">The sequence shown here is derived from an EMBL/GenBank/DDBJ whole genome shotgun (WGS) entry which is preliminary data.</text>
</comment>
<feature type="compositionally biased region" description="Low complexity" evidence="1">
    <location>
        <begin position="465"/>
        <end position="482"/>
    </location>
</feature>
<feature type="compositionally biased region" description="Low complexity" evidence="1">
    <location>
        <begin position="524"/>
        <end position="535"/>
    </location>
</feature>
<feature type="region of interest" description="Disordered" evidence="1">
    <location>
        <begin position="108"/>
        <end position="129"/>
    </location>
</feature>
<feature type="compositionally biased region" description="Low complexity" evidence="1">
    <location>
        <begin position="578"/>
        <end position="608"/>
    </location>
</feature>
<feature type="compositionally biased region" description="Pro residues" evidence="1">
    <location>
        <begin position="39"/>
        <end position="53"/>
    </location>
</feature>
<keyword evidence="3" id="KW-1185">Reference proteome</keyword>